<evidence type="ECO:0000256" key="9">
    <source>
        <dbReference type="ARBA" id="ARBA00022962"/>
    </source>
</evidence>
<sequence>MTKYVVITGGVVSGIGKGITAASLGALLKARGYKVTLQKFDPYFNVDSSNLSPYQHGEIFVTDDGAETDLVIGHYERFIDECLTERSDITSGRVYSNVIASERAGKYDGSTVQVVPHITDEIRAQLLTPDDGTIVIVDVGGTVGDIECNPFLEAFKQLRLLTGSDNVAYVHVSFVPFIEMSGEQKTKPTQHSVKELQNVGIQPDVIVCRSDYPLEAGSKKKMAAFCNVRQDCIIENLTTDNILEIPLELEREGFASAVLRKLKLEDREADLGKWEKAVYAAYKQEKERKVRIAVVGKYVEMHDAYVSLYEALKYAGYDLCVDCETVGVSSDKINDRNAAQKLAGYDGIIIPAGFGERGFAGKIAAARYARTHDVPCLMIGLGAHAGAVEFARDVLGIHTADSREFDKKTSAPVVCEGSTVFKKGAHLTKAEEGSALCEAYGSREIYMRHRHRYEINPDYAGAFMKAGLAVTGVSDEGFIDAYELPANKFWMGVAFQPEFNAKVGDPDKLIRFFLGKCL</sequence>
<evidence type="ECO:0000256" key="1">
    <source>
        <dbReference type="ARBA" id="ARBA00005171"/>
    </source>
</evidence>
<gene>
    <name evidence="17" type="ORF">H9892_01640</name>
</gene>
<keyword evidence="10" id="KW-0665">Pyrimidine biosynthesis</keyword>
<dbReference type="SUPFAM" id="SSF52540">
    <property type="entry name" value="P-loop containing nucleoside triphosphate hydrolases"/>
    <property type="match status" value="1"/>
</dbReference>
<protein>
    <recommendedName>
        <fullName evidence="3">CTP synthase (glutamine hydrolyzing)</fullName>
        <ecNumber evidence="3">6.3.4.2</ecNumber>
    </recommendedName>
    <alternativeName>
        <fullName evidence="13">Cytidine 5'-triphosphate synthase</fullName>
    </alternativeName>
    <alternativeName>
        <fullName evidence="14">Cytidine triphosphate synthetase</fullName>
    </alternativeName>
    <alternativeName>
        <fullName evidence="12">UTP--ammonia ligase</fullName>
    </alternativeName>
</protein>
<dbReference type="InterPro" id="IPR033828">
    <property type="entry name" value="GATase1_CTP_Synthase"/>
</dbReference>
<accession>A0A9D1Q0N8</accession>
<dbReference type="NCBIfam" id="NF003792">
    <property type="entry name" value="PRK05380.1"/>
    <property type="match status" value="1"/>
</dbReference>
<dbReference type="NCBIfam" id="TIGR00337">
    <property type="entry name" value="PyrG"/>
    <property type="match status" value="1"/>
</dbReference>
<evidence type="ECO:0000256" key="11">
    <source>
        <dbReference type="ARBA" id="ARBA00047781"/>
    </source>
</evidence>
<dbReference type="InterPro" id="IPR027417">
    <property type="entry name" value="P-loop_NTPase"/>
</dbReference>
<dbReference type="GO" id="GO:0005524">
    <property type="term" value="F:ATP binding"/>
    <property type="evidence" value="ECO:0007669"/>
    <property type="project" value="UniProtKB-KW"/>
</dbReference>
<dbReference type="GO" id="GO:0019856">
    <property type="term" value="P:pyrimidine nucleobase biosynthetic process"/>
    <property type="evidence" value="ECO:0007669"/>
    <property type="project" value="TreeGrafter"/>
</dbReference>
<dbReference type="EMBL" id="DXHS01000027">
    <property type="protein sequence ID" value="HIW02023.1"/>
    <property type="molecule type" value="Genomic_DNA"/>
</dbReference>
<keyword evidence="9" id="KW-0315">Glutamine amidotransferase</keyword>
<reference evidence="17" key="2">
    <citation type="submission" date="2021-04" db="EMBL/GenBank/DDBJ databases">
        <authorList>
            <person name="Gilroy R."/>
        </authorList>
    </citation>
    <scope>NUCLEOTIDE SEQUENCE</scope>
    <source>
        <strain evidence="17">12435</strain>
    </source>
</reference>
<dbReference type="GO" id="GO:0005829">
    <property type="term" value="C:cytosol"/>
    <property type="evidence" value="ECO:0007669"/>
    <property type="project" value="TreeGrafter"/>
</dbReference>
<dbReference type="InterPro" id="IPR004468">
    <property type="entry name" value="CTP_synthase"/>
</dbReference>
<dbReference type="InterPro" id="IPR029062">
    <property type="entry name" value="Class_I_gatase-like"/>
</dbReference>
<evidence type="ECO:0000256" key="10">
    <source>
        <dbReference type="ARBA" id="ARBA00022975"/>
    </source>
</evidence>
<dbReference type="PROSITE" id="PS51273">
    <property type="entry name" value="GATASE_TYPE_1"/>
    <property type="match status" value="1"/>
</dbReference>
<keyword evidence="7" id="KW-0067">ATP-binding</keyword>
<evidence type="ECO:0000259" key="16">
    <source>
        <dbReference type="Pfam" id="PF06418"/>
    </source>
</evidence>
<evidence type="ECO:0000256" key="3">
    <source>
        <dbReference type="ARBA" id="ARBA00012291"/>
    </source>
</evidence>
<evidence type="ECO:0000256" key="13">
    <source>
        <dbReference type="ARBA" id="ARBA00079941"/>
    </source>
</evidence>
<comment type="pathway">
    <text evidence="1">Pyrimidine metabolism; CTP biosynthesis via de novo pathway; CTP from UDP: step 2/2.</text>
</comment>
<dbReference type="InterPro" id="IPR017926">
    <property type="entry name" value="GATASE"/>
</dbReference>
<evidence type="ECO:0000256" key="6">
    <source>
        <dbReference type="ARBA" id="ARBA00022741"/>
    </source>
</evidence>
<comment type="catalytic activity">
    <reaction evidence="11">
        <text>UTP + L-glutamine + ATP + H2O = CTP + L-glutamate + ADP + phosphate + 2 H(+)</text>
        <dbReference type="Rhea" id="RHEA:26426"/>
        <dbReference type="ChEBI" id="CHEBI:15377"/>
        <dbReference type="ChEBI" id="CHEBI:15378"/>
        <dbReference type="ChEBI" id="CHEBI:29985"/>
        <dbReference type="ChEBI" id="CHEBI:30616"/>
        <dbReference type="ChEBI" id="CHEBI:37563"/>
        <dbReference type="ChEBI" id="CHEBI:43474"/>
        <dbReference type="ChEBI" id="CHEBI:46398"/>
        <dbReference type="ChEBI" id="CHEBI:58359"/>
        <dbReference type="ChEBI" id="CHEBI:456216"/>
        <dbReference type="EC" id="6.3.4.2"/>
    </reaction>
</comment>
<feature type="domain" description="Glutamine amidotransferase" evidence="15">
    <location>
        <begin position="302"/>
        <end position="514"/>
    </location>
</feature>
<comment type="similarity">
    <text evidence="2">Belongs to the CTP synthase family.</text>
</comment>
<dbReference type="CDD" id="cd03113">
    <property type="entry name" value="CTPS_N"/>
    <property type="match status" value="1"/>
</dbReference>
<name>A0A9D1Q0N8_9FIRM</name>
<dbReference type="CDD" id="cd01746">
    <property type="entry name" value="GATase1_CTP_Synthase"/>
    <property type="match status" value="1"/>
</dbReference>
<keyword evidence="4 17" id="KW-0436">Ligase</keyword>
<dbReference type="Proteomes" id="UP000823990">
    <property type="component" value="Unassembled WGS sequence"/>
</dbReference>
<dbReference type="Pfam" id="PF06418">
    <property type="entry name" value="CTP_synth_N"/>
    <property type="match status" value="1"/>
</dbReference>
<reference evidence="17" key="1">
    <citation type="journal article" date="2021" name="PeerJ">
        <title>Extensive microbial diversity within the chicken gut microbiome revealed by metagenomics and culture.</title>
        <authorList>
            <person name="Gilroy R."/>
            <person name="Ravi A."/>
            <person name="Getino M."/>
            <person name="Pursley I."/>
            <person name="Horton D.L."/>
            <person name="Alikhan N.F."/>
            <person name="Baker D."/>
            <person name="Gharbi K."/>
            <person name="Hall N."/>
            <person name="Watson M."/>
            <person name="Adriaenssens E.M."/>
            <person name="Foster-Nyarko E."/>
            <person name="Jarju S."/>
            <person name="Secka A."/>
            <person name="Antonio M."/>
            <person name="Oren A."/>
            <person name="Chaudhuri R.R."/>
            <person name="La Ragione R."/>
            <person name="Hildebrand F."/>
            <person name="Pallen M.J."/>
        </authorList>
    </citation>
    <scope>NUCLEOTIDE SEQUENCE</scope>
    <source>
        <strain evidence="17">12435</strain>
    </source>
</reference>
<evidence type="ECO:0000256" key="4">
    <source>
        <dbReference type="ARBA" id="ARBA00022598"/>
    </source>
</evidence>
<keyword evidence="6" id="KW-0547">Nucleotide-binding</keyword>
<dbReference type="InterPro" id="IPR017456">
    <property type="entry name" value="CTP_synthase_N"/>
</dbReference>
<feature type="domain" description="CTP synthase N-terminal" evidence="16">
    <location>
        <begin position="3"/>
        <end position="264"/>
    </location>
</feature>
<dbReference type="GO" id="GO:0042802">
    <property type="term" value="F:identical protein binding"/>
    <property type="evidence" value="ECO:0007669"/>
    <property type="project" value="TreeGrafter"/>
</dbReference>
<comment type="caution">
    <text evidence="17">The sequence shown here is derived from an EMBL/GenBank/DDBJ whole genome shotgun (WGS) entry which is preliminary data.</text>
</comment>
<organism evidence="17 18">
    <name type="scientific">Candidatus Protoclostridium stercorigallinarum</name>
    <dbReference type="NCBI Taxonomy" id="2838741"/>
    <lineage>
        <taxon>Bacteria</taxon>
        <taxon>Bacillati</taxon>
        <taxon>Bacillota</taxon>
        <taxon>Clostridia</taxon>
        <taxon>Candidatus Protoclostridium</taxon>
    </lineage>
</organism>
<evidence type="ECO:0000256" key="12">
    <source>
        <dbReference type="ARBA" id="ARBA00075170"/>
    </source>
</evidence>
<evidence type="ECO:0000259" key="15">
    <source>
        <dbReference type="Pfam" id="PF00117"/>
    </source>
</evidence>
<dbReference type="PANTHER" id="PTHR11550:SF0">
    <property type="entry name" value="CTP SYNTHASE-RELATED"/>
    <property type="match status" value="1"/>
</dbReference>
<evidence type="ECO:0000256" key="8">
    <source>
        <dbReference type="ARBA" id="ARBA00022842"/>
    </source>
</evidence>
<dbReference type="GO" id="GO:0046872">
    <property type="term" value="F:metal ion binding"/>
    <property type="evidence" value="ECO:0007669"/>
    <property type="project" value="UniProtKB-KW"/>
</dbReference>
<dbReference type="GO" id="GO:0006241">
    <property type="term" value="P:CTP biosynthetic process"/>
    <property type="evidence" value="ECO:0007669"/>
    <property type="project" value="InterPro"/>
</dbReference>
<dbReference type="EC" id="6.3.4.2" evidence="3"/>
<keyword evidence="5" id="KW-0479">Metal-binding</keyword>
<evidence type="ECO:0000313" key="18">
    <source>
        <dbReference type="Proteomes" id="UP000823990"/>
    </source>
</evidence>
<dbReference type="PANTHER" id="PTHR11550">
    <property type="entry name" value="CTP SYNTHASE"/>
    <property type="match status" value="1"/>
</dbReference>
<keyword evidence="8" id="KW-0460">Magnesium</keyword>
<evidence type="ECO:0000313" key="17">
    <source>
        <dbReference type="EMBL" id="HIW02023.1"/>
    </source>
</evidence>
<dbReference type="FunFam" id="3.40.50.300:FF:000009">
    <property type="entry name" value="CTP synthase"/>
    <property type="match status" value="1"/>
</dbReference>
<evidence type="ECO:0000256" key="14">
    <source>
        <dbReference type="ARBA" id="ARBA00083191"/>
    </source>
</evidence>
<dbReference type="SUPFAM" id="SSF52317">
    <property type="entry name" value="Class I glutamine amidotransferase-like"/>
    <property type="match status" value="1"/>
</dbReference>
<evidence type="ECO:0000256" key="7">
    <source>
        <dbReference type="ARBA" id="ARBA00022840"/>
    </source>
</evidence>
<evidence type="ECO:0000256" key="5">
    <source>
        <dbReference type="ARBA" id="ARBA00022723"/>
    </source>
</evidence>
<dbReference type="Pfam" id="PF00117">
    <property type="entry name" value="GATase"/>
    <property type="match status" value="1"/>
</dbReference>
<proteinExistence type="inferred from homology"/>
<dbReference type="AlphaFoldDB" id="A0A9D1Q0N8"/>
<dbReference type="GO" id="GO:0003883">
    <property type="term" value="F:CTP synthase activity"/>
    <property type="evidence" value="ECO:0007669"/>
    <property type="project" value="UniProtKB-EC"/>
</dbReference>
<dbReference type="Gene3D" id="3.40.50.880">
    <property type="match status" value="1"/>
</dbReference>
<dbReference type="Gene3D" id="3.40.50.300">
    <property type="entry name" value="P-loop containing nucleotide triphosphate hydrolases"/>
    <property type="match status" value="1"/>
</dbReference>
<evidence type="ECO:0000256" key="2">
    <source>
        <dbReference type="ARBA" id="ARBA00007533"/>
    </source>
</evidence>